<dbReference type="InterPro" id="IPR005500">
    <property type="entry name" value="DUF309"/>
</dbReference>
<accession>A0A3A6P9V3</accession>
<comment type="caution">
    <text evidence="1">The sequence shown here is derived from an EMBL/GenBank/DDBJ whole genome shotgun (WGS) entry which is preliminary data.</text>
</comment>
<organism evidence="1 2">
    <name type="scientific">Paenibacillus pinisoli</name>
    <dbReference type="NCBI Taxonomy" id="1276110"/>
    <lineage>
        <taxon>Bacteria</taxon>
        <taxon>Bacillati</taxon>
        <taxon>Bacillota</taxon>
        <taxon>Bacilli</taxon>
        <taxon>Bacillales</taxon>
        <taxon>Paenibacillaceae</taxon>
        <taxon>Paenibacillus</taxon>
    </lineage>
</organism>
<dbReference type="AlphaFoldDB" id="A0A3A6P9V3"/>
<dbReference type="Proteomes" id="UP000267798">
    <property type="component" value="Unassembled WGS sequence"/>
</dbReference>
<protein>
    <submittedName>
        <fullName evidence="1">DUF309 domain-containing protein</fullName>
    </submittedName>
</protein>
<dbReference type="SUPFAM" id="SSF140663">
    <property type="entry name" value="TTHA0068-like"/>
    <property type="match status" value="1"/>
</dbReference>
<dbReference type="Gene3D" id="1.10.3450.10">
    <property type="entry name" value="TTHA0068-like"/>
    <property type="match status" value="1"/>
</dbReference>
<dbReference type="PANTHER" id="PTHR34796:SF1">
    <property type="entry name" value="EXPRESSED PROTEIN"/>
    <property type="match status" value="1"/>
</dbReference>
<evidence type="ECO:0000313" key="1">
    <source>
        <dbReference type="EMBL" id="RJX37772.1"/>
    </source>
</evidence>
<dbReference type="InterPro" id="IPR023203">
    <property type="entry name" value="TTHA0068_sf"/>
</dbReference>
<keyword evidence="2" id="KW-1185">Reference proteome</keyword>
<name>A0A3A6P9V3_9BACL</name>
<sequence length="176" mass="20249">MGIYPDAYIAYLVEFHANRDYFECHELLEEYWKEHPDDGMSDIWVGLIQIAVGQYHERRGNRRGAVMMYKSAERKLADEGLMQLGIDAPSLQHQLAKRREGAESGQPYKDMEIKLLDHELLELCRQASDELGVAWGTASPMGDADIIHRHLRRDRTEVVAARQEALLKKQSDGRKL</sequence>
<dbReference type="RefSeq" id="WP_120113694.1">
    <property type="nucleotide sequence ID" value="NZ_QXQB01000005.1"/>
</dbReference>
<dbReference type="PANTHER" id="PTHR34796">
    <property type="entry name" value="EXPRESSED PROTEIN"/>
    <property type="match status" value="1"/>
</dbReference>
<dbReference type="Pfam" id="PF03745">
    <property type="entry name" value="DUF309"/>
    <property type="match status" value="1"/>
</dbReference>
<proteinExistence type="predicted"/>
<dbReference type="OrthoDB" id="165483at2"/>
<dbReference type="EMBL" id="QXQB01000005">
    <property type="protein sequence ID" value="RJX37772.1"/>
    <property type="molecule type" value="Genomic_DNA"/>
</dbReference>
<evidence type="ECO:0000313" key="2">
    <source>
        <dbReference type="Proteomes" id="UP000267798"/>
    </source>
</evidence>
<gene>
    <name evidence="1" type="ORF">D3P09_22690</name>
</gene>
<reference evidence="1 2" key="1">
    <citation type="submission" date="2018-09" db="EMBL/GenBank/DDBJ databases">
        <title>Paenibacillus aracenensis nov. sp. isolated from a cave in southern Spain.</title>
        <authorList>
            <person name="Jurado V."/>
            <person name="Gutierrez-Patricio S."/>
            <person name="Gonzalez-Pimentel J.L."/>
            <person name="Miller A.Z."/>
            <person name="Laiz L."/>
            <person name="Saiz-Jimenez C."/>
        </authorList>
    </citation>
    <scope>NUCLEOTIDE SEQUENCE [LARGE SCALE GENOMIC DNA]</scope>
    <source>
        <strain evidence="1 2">JCM 19203</strain>
    </source>
</reference>